<protein>
    <submittedName>
        <fullName evidence="4">GNAT family N-acetyltransferase</fullName>
    </submittedName>
</protein>
<evidence type="ECO:0000256" key="2">
    <source>
        <dbReference type="ARBA" id="ARBA00023315"/>
    </source>
</evidence>
<dbReference type="PANTHER" id="PTHR43877:SF2">
    <property type="entry name" value="AMINOALKYLPHOSPHONATE N-ACETYLTRANSFERASE-RELATED"/>
    <property type="match status" value="1"/>
</dbReference>
<dbReference type="SUPFAM" id="SSF55729">
    <property type="entry name" value="Acyl-CoA N-acyltransferases (Nat)"/>
    <property type="match status" value="1"/>
</dbReference>
<dbReference type="RefSeq" id="WP_124738736.1">
    <property type="nucleotide sequence ID" value="NZ_CP034086.1"/>
</dbReference>
<sequence length="143" mass="16028">MIKKEEIEKIALSVESKESSEVAAMLGEDIARQFGPRDETPFSILARGKDGALIGGINGLIHWRWAYVRHLWVAESWRGQGLGAWLMGEAERLARDRGCVGVYIDTFEKRVAAFYERLGFARVGEIADFPPGHSRISLSKPLR</sequence>
<dbReference type="GO" id="GO:0016747">
    <property type="term" value="F:acyltransferase activity, transferring groups other than amino-acyl groups"/>
    <property type="evidence" value="ECO:0007669"/>
    <property type="project" value="InterPro"/>
</dbReference>
<gene>
    <name evidence="4" type="ORF">EHO51_09820</name>
</gene>
<dbReference type="InterPro" id="IPR000182">
    <property type="entry name" value="GNAT_dom"/>
</dbReference>
<dbReference type="CDD" id="cd04301">
    <property type="entry name" value="NAT_SF"/>
    <property type="match status" value="1"/>
</dbReference>
<evidence type="ECO:0000313" key="4">
    <source>
        <dbReference type="EMBL" id="AZG77005.1"/>
    </source>
</evidence>
<proteinExistence type="predicted"/>
<dbReference type="InterPro" id="IPR016181">
    <property type="entry name" value="Acyl_CoA_acyltransferase"/>
</dbReference>
<evidence type="ECO:0000256" key="1">
    <source>
        <dbReference type="ARBA" id="ARBA00022679"/>
    </source>
</evidence>
<name>A0A3G8M6S7_9HYPH</name>
<dbReference type="EMBL" id="CP034086">
    <property type="protein sequence ID" value="AZG77005.1"/>
    <property type="molecule type" value="Genomic_DNA"/>
</dbReference>
<reference evidence="4 5" key="1">
    <citation type="submission" date="2018-11" db="EMBL/GenBank/DDBJ databases">
        <title>Genome squencing of methanotrophic bacteria isolated from alkaline groundwater in Korea.</title>
        <authorList>
            <person name="Nguyen L.N."/>
        </authorList>
    </citation>
    <scope>NUCLEOTIDE SEQUENCE [LARGE SCALE GENOMIC DNA]</scope>
    <source>
        <strain evidence="4 5">GW6</strain>
    </source>
</reference>
<evidence type="ECO:0000259" key="3">
    <source>
        <dbReference type="PROSITE" id="PS51186"/>
    </source>
</evidence>
<dbReference type="AlphaFoldDB" id="A0A3G8M6S7"/>
<keyword evidence="2" id="KW-0012">Acyltransferase</keyword>
<feature type="domain" description="N-acetyltransferase" evidence="3">
    <location>
        <begin position="1"/>
        <end position="143"/>
    </location>
</feature>
<dbReference type="Pfam" id="PF00583">
    <property type="entry name" value="Acetyltransf_1"/>
    <property type="match status" value="1"/>
</dbReference>
<dbReference type="PROSITE" id="PS51186">
    <property type="entry name" value="GNAT"/>
    <property type="match status" value="1"/>
</dbReference>
<dbReference type="Proteomes" id="UP000273982">
    <property type="component" value="Chromosome"/>
</dbReference>
<organism evidence="4 5">
    <name type="scientific">Methylocystis rosea</name>
    <dbReference type="NCBI Taxonomy" id="173366"/>
    <lineage>
        <taxon>Bacteria</taxon>
        <taxon>Pseudomonadati</taxon>
        <taxon>Pseudomonadota</taxon>
        <taxon>Alphaproteobacteria</taxon>
        <taxon>Hyphomicrobiales</taxon>
        <taxon>Methylocystaceae</taxon>
        <taxon>Methylocystis</taxon>
    </lineage>
</organism>
<accession>A0A3G8M6S7</accession>
<dbReference type="PANTHER" id="PTHR43877">
    <property type="entry name" value="AMINOALKYLPHOSPHONATE N-ACETYLTRANSFERASE-RELATED-RELATED"/>
    <property type="match status" value="1"/>
</dbReference>
<dbReference type="InterPro" id="IPR050832">
    <property type="entry name" value="Bact_Acetyltransf"/>
</dbReference>
<dbReference type="Gene3D" id="3.40.630.30">
    <property type="match status" value="1"/>
</dbReference>
<dbReference type="KEGG" id="mros:EHO51_09820"/>
<keyword evidence="1 4" id="KW-0808">Transferase</keyword>
<evidence type="ECO:0000313" key="5">
    <source>
        <dbReference type="Proteomes" id="UP000273982"/>
    </source>
</evidence>